<dbReference type="KEGG" id="tsv:DSM104635_00223"/>
<dbReference type="InterPro" id="IPR001387">
    <property type="entry name" value="Cro/C1-type_HTH"/>
</dbReference>
<name>A0A6I6MQG8_9CAUL</name>
<dbReference type="RefSeq" id="WP_158764418.1">
    <property type="nucleotide sequence ID" value="NZ_CP047045.1"/>
</dbReference>
<dbReference type="CDD" id="cd00093">
    <property type="entry name" value="HTH_XRE"/>
    <property type="match status" value="1"/>
</dbReference>
<organism evidence="2 3">
    <name type="scientific">Terricaulis silvestris</name>
    <dbReference type="NCBI Taxonomy" id="2686094"/>
    <lineage>
        <taxon>Bacteria</taxon>
        <taxon>Pseudomonadati</taxon>
        <taxon>Pseudomonadota</taxon>
        <taxon>Alphaproteobacteria</taxon>
        <taxon>Caulobacterales</taxon>
        <taxon>Caulobacteraceae</taxon>
        <taxon>Terricaulis</taxon>
    </lineage>
</organism>
<dbReference type="Proteomes" id="UP000431269">
    <property type="component" value="Chromosome"/>
</dbReference>
<dbReference type="Pfam" id="PF01381">
    <property type="entry name" value="HTH_3"/>
    <property type="match status" value="1"/>
</dbReference>
<sequence>MLREGAGAPPKETDVTQVELAERLGKPQPFISSIEQGVRRVDLIEFYAIARALKLSSELLFAEVVRKLPRNVEI</sequence>
<accession>A0A6I6MQG8</accession>
<keyword evidence="3" id="KW-1185">Reference proteome</keyword>
<evidence type="ECO:0000313" key="3">
    <source>
        <dbReference type="Proteomes" id="UP000431269"/>
    </source>
</evidence>
<evidence type="ECO:0000259" key="1">
    <source>
        <dbReference type="PROSITE" id="PS50943"/>
    </source>
</evidence>
<dbReference type="SUPFAM" id="SSF47413">
    <property type="entry name" value="lambda repressor-like DNA-binding domains"/>
    <property type="match status" value="1"/>
</dbReference>
<feature type="domain" description="HTH cro/C1-type" evidence="1">
    <location>
        <begin position="16"/>
        <end position="60"/>
    </location>
</feature>
<dbReference type="PROSITE" id="PS50943">
    <property type="entry name" value="HTH_CROC1"/>
    <property type="match status" value="1"/>
</dbReference>
<dbReference type="AlphaFoldDB" id="A0A6I6MQG8"/>
<dbReference type="Gene3D" id="1.10.260.40">
    <property type="entry name" value="lambda repressor-like DNA-binding domains"/>
    <property type="match status" value="1"/>
</dbReference>
<gene>
    <name evidence="2" type="ORF">DSM104635_00223</name>
</gene>
<dbReference type="GO" id="GO:0003677">
    <property type="term" value="F:DNA binding"/>
    <property type="evidence" value="ECO:0007669"/>
    <property type="project" value="InterPro"/>
</dbReference>
<proteinExistence type="predicted"/>
<dbReference type="InterPro" id="IPR010982">
    <property type="entry name" value="Lambda_DNA-bd_dom_sf"/>
</dbReference>
<protein>
    <submittedName>
        <fullName evidence="2">Helix-turn-helix protein</fullName>
    </submittedName>
</protein>
<reference evidence="3" key="1">
    <citation type="submission" date="2019-12" db="EMBL/GenBank/DDBJ databases">
        <title>Complete genome of Terracaulis silvestris 0127_4.</title>
        <authorList>
            <person name="Vieira S."/>
            <person name="Riedel T."/>
            <person name="Sproer C."/>
            <person name="Pascual J."/>
            <person name="Boedeker C."/>
            <person name="Overmann J."/>
        </authorList>
    </citation>
    <scope>NUCLEOTIDE SEQUENCE [LARGE SCALE GENOMIC DNA]</scope>
    <source>
        <strain evidence="3">0127_4</strain>
    </source>
</reference>
<dbReference type="SMART" id="SM00530">
    <property type="entry name" value="HTH_XRE"/>
    <property type="match status" value="1"/>
</dbReference>
<evidence type="ECO:0000313" key="2">
    <source>
        <dbReference type="EMBL" id="QGZ93413.1"/>
    </source>
</evidence>
<dbReference type="EMBL" id="CP047045">
    <property type="protein sequence ID" value="QGZ93413.1"/>
    <property type="molecule type" value="Genomic_DNA"/>
</dbReference>